<dbReference type="SUPFAM" id="SSF50939">
    <property type="entry name" value="Sialidases"/>
    <property type="match status" value="1"/>
</dbReference>
<dbReference type="InterPro" id="IPR011040">
    <property type="entry name" value="Sialidase"/>
</dbReference>
<feature type="signal peptide" evidence="2">
    <location>
        <begin position="1"/>
        <end position="20"/>
    </location>
</feature>
<evidence type="ECO:0000256" key="1">
    <source>
        <dbReference type="SAM" id="MobiDB-lite"/>
    </source>
</evidence>
<name>A0A399D5Z1_9BACT</name>
<dbReference type="EMBL" id="QWET01000001">
    <property type="protein sequence ID" value="RIH67059.1"/>
    <property type="molecule type" value="Genomic_DNA"/>
</dbReference>
<protein>
    <submittedName>
        <fullName evidence="4">Exo-alpha-sialidase</fullName>
    </submittedName>
</protein>
<dbReference type="PANTHER" id="PTHR43752">
    <property type="entry name" value="BNR/ASP-BOX REPEAT FAMILY PROTEIN"/>
    <property type="match status" value="1"/>
</dbReference>
<gene>
    <name evidence="4" type="ORF">D1164_01100</name>
</gene>
<keyword evidence="2" id="KW-0732">Signal</keyword>
<accession>A0A399D5Z1</accession>
<sequence length="434" mass="48637">MRAKMMLNLLFVFILFQSIASNVNNPKTIMPDLPKELKSNKNKVPYQVISKKGITREYQAVPDACRLDNGDILVVFYDGNDHVTYPTPEYPNAGRICLTRSEDEGKTWSNPVVIYDDVNDNRDPHINQMNDGTVVLSFFSLEFEVSEASGSDENTPVYTKEQVAKYGNNPDLLHEQQPENLKKKVRPTGSGKWETKGPYVLKSFDNGKTWENEGKFIATSKPGWNCSAKVKEMPDGTWLLPVYRSEPSISAAWGGVIPSSDRGKTWDAVIPVGKEANLVLAAETDIILLKDKTLYAALRGDRSVVNMHYATSKDFGKTWTPASDIGFVGHAPSFTRLKSGAILLSYRAFCEENGYYTGLRISRDEAQTWEGPYLADKTPGAYPSTVELKDGTILIIYYEEGAQSSIRALRFKMPQLTHEKEFPEPRPLKTLPLN</sequence>
<dbReference type="CDD" id="cd15482">
    <property type="entry name" value="Sialidase_non-viral"/>
    <property type="match status" value="1"/>
</dbReference>
<proteinExistence type="predicted"/>
<dbReference type="OrthoDB" id="177453at2"/>
<dbReference type="PANTHER" id="PTHR43752:SF2">
    <property type="entry name" value="BNR_ASP-BOX REPEAT FAMILY PROTEIN"/>
    <property type="match status" value="1"/>
</dbReference>
<evidence type="ECO:0000313" key="4">
    <source>
        <dbReference type="EMBL" id="RIH67059.1"/>
    </source>
</evidence>
<dbReference type="Pfam" id="PF13088">
    <property type="entry name" value="BNR_2"/>
    <property type="match status" value="1"/>
</dbReference>
<feature type="chain" id="PRO_5017385934" evidence="2">
    <location>
        <begin position="21"/>
        <end position="434"/>
    </location>
</feature>
<dbReference type="RefSeq" id="WP_119348085.1">
    <property type="nucleotide sequence ID" value="NZ_QWET01000001.1"/>
</dbReference>
<feature type="domain" description="Sialidase" evidence="3">
    <location>
        <begin position="186"/>
        <end position="394"/>
    </location>
</feature>
<organism evidence="4 5">
    <name type="scientific">Mariniphaga sediminis</name>
    <dbReference type="NCBI Taxonomy" id="1628158"/>
    <lineage>
        <taxon>Bacteria</taxon>
        <taxon>Pseudomonadati</taxon>
        <taxon>Bacteroidota</taxon>
        <taxon>Bacteroidia</taxon>
        <taxon>Marinilabiliales</taxon>
        <taxon>Prolixibacteraceae</taxon>
        <taxon>Mariniphaga</taxon>
    </lineage>
</organism>
<feature type="compositionally biased region" description="Basic and acidic residues" evidence="1">
    <location>
        <begin position="172"/>
        <end position="182"/>
    </location>
</feature>
<comment type="caution">
    <text evidence="4">The sequence shown here is derived from an EMBL/GenBank/DDBJ whole genome shotgun (WGS) entry which is preliminary data.</text>
</comment>
<reference evidence="4 5" key="1">
    <citation type="journal article" date="2015" name="Int. J. Syst. Evol. Microbiol.">
        <title>Mariniphaga sediminis sp. nov., isolated from coastal sediment.</title>
        <authorList>
            <person name="Wang F.Q."/>
            <person name="Shen Q.Y."/>
            <person name="Chen G.J."/>
            <person name="Du Z.J."/>
        </authorList>
    </citation>
    <scope>NUCLEOTIDE SEQUENCE [LARGE SCALE GENOMIC DNA]</scope>
    <source>
        <strain evidence="4 5">SY21</strain>
    </source>
</reference>
<evidence type="ECO:0000259" key="3">
    <source>
        <dbReference type="Pfam" id="PF13088"/>
    </source>
</evidence>
<keyword evidence="5" id="KW-1185">Reference proteome</keyword>
<dbReference type="AlphaFoldDB" id="A0A399D5Z1"/>
<dbReference type="InterPro" id="IPR036278">
    <property type="entry name" value="Sialidase_sf"/>
</dbReference>
<evidence type="ECO:0000256" key="2">
    <source>
        <dbReference type="SAM" id="SignalP"/>
    </source>
</evidence>
<dbReference type="Proteomes" id="UP000266441">
    <property type="component" value="Unassembled WGS sequence"/>
</dbReference>
<feature type="region of interest" description="Disordered" evidence="1">
    <location>
        <begin position="170"/>
        <end position="190"/>
    </location>
</feature>
<dbReference type="Gene3D" id="2.120.10.10">
    <property type="match status" value="1"/>
</dbReference>
<evidence type="ECO:0000313" key="5">
    <source>
        <dbReference type="Proteomes" id="UP000266441"/>
    </source>
</evidence>